<evidence type="ECO:0000313" key="5">
    <source>
        <dbReference type="EMBL" id="AGW41602.1"/>
    </source>
</evidence>
<feature type="transmembrane region" description="Helical" evidence="3">
    <location>
        <begin position="136"/>
        <end position="161"/>
    </location>
</feature>
<keyword evidence="6" id="KW-1185">Reference proteome</keyword>
<dbReference type="KEGG" id="lxy:O159_15510"/>
<keyword evidence="3" id="KW-0812">Transmembrane</keyword>
<feature type="domain" description="Putative zinc-finger" evidence="4">
    <location>
        <begin position="12"/>
        <end position="37"/>
    </location>
</feature>
<evidence type="ECO:0000259" key="4">
    <source>
        <dbReference type="Pfam" id="PF13490"/>
    </source>
</evidence>
<dbReference type="Pfam" id="PF13490">
    <property type="entry name" value="zf-HC2"/>
    <property type="match status" value="1"/>
</dbReference>
<keyword evidence="1" id="KW-0805">Transcription regulation</keyword>
<protein>
    <recommendedName>
        <fullName evidence="4">Putative zinc-finger domain-containing protein</fullName>
    </recommendedName>
</protein>
<keyword evidence="3" id="KW-1133">Transmembrane helix</keyword>
<sequence length="274" mass="28572">MTDDDIAAWDAAYVLGALAPAERRAFEEHLSRCLPCAAAVAELAGMPGLLARLPREQAFELVGTTHPALGRSFVSGAAASALASAAREGDPAASGDDGRAVARDAWPASADVPPVGADVFPSLLRAARRRRVRARLLLGVIATAAAAALAGVLVVALPFLFPSSSPSPERRVAMEKVVPSTLSADLVLTREPWGTRIDSRCRYARPPGGDGRTWTYSMVVTDRAGRETPVSTWTARQGTTATPTATTSVPLAEIASIDIRAADGPIVLLRSTIG</sequence>
<reference evidence="5 6" key="1">
    <citation type="journal article" date="2013" name="Genome Announc.">
        <title>Complete Genome Sequence of Leifsonia xyli subsp. cynodontis Strain DSM46306, a Gram-Positive Bacterial Pathogen of Grasses.</title>
        <authorList>
            <person name="Monteiro-Vitorello C.B."/>
            <person name="Zerillo M.M."/>
            <person name="Van Sluys M.A."/>
            <person name="Camargo L.E."/>
            <person name="Kitajima J.P."/>
        </authorList>
    </citation>
    <scope>NUCLEOTIDE SEQUENCE [LARGE SCALE GENOMIC DNA]</scope>
    <source>
        <strain evidence="5 6">DSM 46306</strain>
    </source>
</reference>
<dbReference type="Proteomes" id="UP000016743">
    <property type="component" value="Chromosome"/>
</dbReference>
<accession>U3P9R6</accession>
<evidence type="ECO:0000256" key="1">
    <source>
        <dbReference type="ARBA" id="ARBA00023015"/>
    </source>
</evidence>
<dbReference type="RefSeq" id="WP_021755064.1">
    <property type="nucleotide sequence ID" value="NC_022438.1"/>
</dbReference>
<dbReference type="HOGENOM" id="CLU_056526_1_0_11"/>
<keyword evidence="3" id="KW-0472">Membrane</keyword>
<dbReference type="InterPro" id="IPR041916">
    <property type="entry name" value="Anti_sigma_zinc_sf"/>
</dbReference>
<dbReference type="STRING" id="1389489.O159_15510"/>
<dbReference type="OrthoDB" id="5242431at2"/>
<organism evidence="5 6">
    <name type="scientific">Leifsonia xyli subsp. cynodontis DSM 46306</name>
    <dbReference type="NCBI Taxonomy" id="1389489"/>
    <lineage>
        <taxon>Bacteria</taxon>
        <taxon>Bacillati</taxon>
        <taxon>Actinomycetota</taxon>
        <taxon>Actinomycetes</taxon>
        <taxon>Micrococcales</taxon>
        <taxon>Microbacteriaceae</taxon>
        <taxon>Leifsonia</taxon>
    </lineage>
</organism>
<dbReference type="PATRIC" id="fig|1389489.3.peg.1494"/>
<dbReference type="eggNOG" id="COG1595">
    <property type="taxonomic scope" value="Bacteria"/>
</dbReference>
<dbReference type="EMBL" id="CP006734">
    <property type="protein sequence ID" value="AGW41602.1"/>
    <property type="molecule type" value="Genomic_DNA"/>
</dbReference>
<gene>
    <name evidence="5" type="ORF">O159_15510</name>
</gene>
<name>U3P9R6_LEIXC</name>
<evidence type="ECO:0000256" key="3">
    <source>
        <dbReference type="SAM" id="Phobius"/>
    </source>
</evidence>
<keyword evidence="2" id="KW-0804">Transcription</keyword>
<evidence type="ECO:0000256" key="2">
    <source>
        <dbReference type="ARBA" id="ARBA00023163"/>
    </source>
</evidence>
<proteinExistence type="predicted"/>
<evidence type="ECO:0000313" key="6">
    <source>
        <dbReference type="Proteomes" id="UP000016743"/>
    </source>
</evidence>
<dbReference type="AlphaFoldDB" id="U3P9R6"/>
<dbReference type="Gene3D" id="1.10.10.1320">
    <property type="entry name" value="Anti-sigma factor, zinc-finger domain"/>
    <property type="match status" value="1"/>
</dbReference>
<dbReference type="InterPro" id="IPR027383">
    <property type="entry name" value="Znf_put"/>
</dbReference>